<comment type="caution">
    <text evidence="2">The sequence shown here is derived from an EMBL/GenBank/DDBJ whole genome shotgun (WGS) entry which is preliminary data.</text>
</comment>
<proteinExistence type="predicted"/>
<gene>
    <name evidence="2" type="ORF">HNR02_006467</name>
</gene>
<sequence length="174" mass="17853">MNRNRPAKASQKSRPARGTRSRQAIRRAGAGAPRSRIATASTTATTTISHGAISRPVDGLVTSAPASTPPAVCPARKPNPANADARPTEPAGTWSGISAASAADHTPMASWNTAYSAPPSTWPVVSPVAARLSTASTDEPSSHGERRPSRPRVRSDSRPPATVPSALVTPPATA</sequence>
<feature type="region of interest" description="Disordered" evidence="1">
    <location>
        <begin position="1"/>
        <end position="100"/>
    </location>
</feature>
<accession>A0A853BEI9</accession>
<name>A0A853BEI9_9PSEU</name>
<organism evidence="2 3">
    <name type="scientific">Amycolatopsis endophytica</name>
    <dbReference type="NCBI Taxonomy" id="860233"/>
    <lineage>
        <taxon>Bacteria</taxon>
        <taxon>Bacillati</taxon>
        <taxon>Actinomycetota</taxon>
        <taxon>Actinomycetes</taxon>
        <taxon>Pseudonocardiales</taxon>
        <taxon>Pseudonocardiaceae</taxon>
        <taxon>Amycolatopsis</taxon>
    </lineage>
</organism>
<dbReference type="AlphaFoldDB" id="A0A853BEI9"/>
<evidence type="ECO:0000313" key="2">
    <source>
        <dbReference type="EMBL" id="NYI93092.1"/>
    </source>
</evidence>
<evidence type="ECO:0000313" key="3">
    <source>
        <dbReference type="Proteomes" id="UP000549616"/>
    </source>
</evidence>
<feature type="compositionally biased region" description="Low complexity" evidence="1">
    <location>
        <begin position="34"/>
        <end position="49"/>
    </location>
</feature>
<dbReference type="EMBL" id="JACCFK010000002">
    <property type="protein sequence ID" value="NYI93092.1"/>
    <property type="molecule type" value="Genomic_DNA"/>
</dbReference>
<dbReference type="Proteomes" id="UP000549616">
    <property type="component" value="Unassembled WGS sequence"/>
</dbReference>
<feature type="region of interest" description="Disordered" evidence="1">
    <location>
        <begin position="128"/>
        <end position="174"/>
    </location>
</feature>
<reference evidence="2 3" key="1">
    <citation type="submission" date="2020-07" db="EMBL/GenBank/DDBJ databases">
        <title>Sequencing the genomes of 1000 actinobacteria strains.</title>
        <authorList>
            <person name="Klenk H.-P."/>
        </authorList>
    </citation>
    <scope>NUCLEOTIDE SEQUENCE [LARGE SCALE GENOMIC DNA]</scope>
    <source>
        <strain evidence="2 3">DSM 104006</strain>
    </source>
</reference>
<feature type="compositionally biased region" description="Basic residues" evidence="1">
    <location>
        <begin position="14"/>
        <end position="25"/>
    </location>
</feature>
<keyword evidence="3" id="KW-1185">Reference proteome</keyword>
<feature type="compositionally biased region" description="Basic and acidic residues" evidence="1">
    <location>
        <begin position="140"/>
        <end position="157"/>
    </location>
</feature>
<evidence type="ECO:0000256" key="1">
    <source>
        <dbReference type="SAM" id="MobiDB-lite"/>
    </source>
</evidence>
<protein>
    <submittedName>
        <fullName evidence="2">Uncharacterized protein</fullName>
    </submittedName>
</protein>